<dbReference type="GO" id="GO:0003950">
    <property type="term" value="F:NAD+ poly-ADP-ribosyltransferase activity"/>
    <property type="evidence" value="ECO:0007669"/>
    <property type="project" value="TreeGrafter"/>
</dbReference>
<reference evidence="7" key="3">
    <citation type="submission" date="2025-09" db="UniProtKB">
        <authorList>
            <consortium name="Ensembl"/>
        </authorList>
    </citation>
    <scope>IDENTIFICATION</scope>
</reference>
<dbReference type="GO" id="GO:0060335">
    <property type="term" value="P:positive regulation of type II interferon-mediated signaling pathway"/>
    <property type="evidence" value="ECO:0007669"/>
    <property type="project" value="TreeGrafter"/>
</dbReference>
<dbReference type="SUPFAM" id="SSF52949">
    <property type="entry name" value="Macro domain-like"/>
    <property type="match status" value="1"/>
</dbReference>
<dbReference type="CDD" id="cd02907">
    <property type="entry name" value="Macro_Af1521_BAL-like"/>
    <property type="match status" value="1"/>
</dbReference>
<protein>
    <recommendedName>
        <fullName evidence="6">Macro domain-containing protein</fullName>
    </recommendedName>
</protein>
<dbReference type="GO" id="GO:1990404">
    <property type="term" value="F:NAD+-protein mono-ADP-ribosyltransferase activity"/>
    <property type="evidence" value="ECO:0007669"/>
    <property type="project" value="TreeGrafter"/>
</dbReference>
<dbReference type="GO" id="GO:0070212">
    <property type="term" value="P:protein poly-ADP-ribosylation"/>
    <property type="evidence" value="ECO:0007669"/>
    <property type="project" value="TreeGrafter"/>
</dbReference>
<dbReference type="PROSITE" id="PS51154">
    <property type="entry name" value="MACRO"/>
    <property type="match status" value="1"/>
</dbReference>
<dbReference type="InterPro" id="IPR052056">
    <property type="entry name" value="Mono-ARTD/PARP"/>
</dbReference>
<sequence>MNEQEILPVAVDKAHIVQESWPALSEILQTKFDCIAVAHGLNDISRAREWSTSRKPVSPEKKYVKRHKNVLVSVWKDDLTTHRVDAVVNAANEGLQHFGGLALALSEAGGPQIQMKCNEIIQSKGLVKTGDCVVTQAGSLPCNYIIHAVGPHVPKNHTNKDVEKVAPLLTKAVNNILKCTEEKDLRSVAIPALSSGLFNFPLRKCAEVIVCAVERYPFARRQPVEVRLVNNDDPSVDAMLRQCTDIFGPSDPTAAVTSTKSDRRTAEVPVSSVQIGSVTLHLKKGHIEEEKVRCSFWLCLV</sequence>
<reference evidence="7" key="2">
    <citation type="submission" date="2025-08" db="UniProtKB">
        <authorList>
            <consortium name="Ensembl"/>
        </authorList>
    </citation>
    <scope>IDENTIFICATION</scope>
</reference>
<dbReference type="Ensembl" id="ENSDCDT00010015472.1">
    <property type="protein sequence ID" value="ENSDCDP00010014690.1"/>
    <property type="gene ID" value="ENSDCDG00010006697.1"/>
</dbReference>
<dbReference type="AlphaFoldDB" id="A0AAY4B1V5"/>
<reference evidence="7 8" key="1">
    <citation type="submission" date="2020-06" db="EMBL/GenBank/DDBJ databases">
        <authorList>
            <consortium name="Wellcome Sanger Institute Data Sharing"/>
        </authorList>
    </citation>
    <scope>NUCLEOTIDE SEQUENCE [LARGE SCALE GENOMIC DNA]</scope>
</reference>
<dbReference type="InterPro" id="IPR002589">
    <property type="entry name" value="Macro_dom"/>
</dbReference>
<dbReference type="InterPro" id="IPR043472">
    <property type="entry name" value="Macro_dom-like"/>
</dbReference>
<evidence type="ECO:0000256" key="2">
    <source>
        <dbReference type="ARBA" id="ARBA00022676"/>
    </source>
</evidence>
<evidence type="ECO:0000259" key="6">
    <source>
        <dbReference type="PROSITE" id="PS51154"/>
    </source>
</evidence>
<dbReference type="GO" id="GO:0010629">
    <property type="term" value="P:negative regulation of gene expression"/>
    <property type="evidence" value="ECO:0007669"/>
    <property type="project" value="TreeGrafter"/>
</dbReference>
<dbReference type="PANTHER" id="PTHR14453">
    <property type="entry name" value="PARP/ZINC FINGER CCCH TYPE DOMAIN CONTAINING PROTEIN"/>
    <property type="match status" value="1"/>
</dbReference>
<proteinExistence type="predicted"/>
<accession>A0AAY4B1V5</accession>
<keyword evidence="5" id="KW-0539">Nucleus</keyword>
<keyword evidence="8" id="KW-1185">Reference proteome</keyword>
<dbReference type="GeneTree" id="ENSGT00940000158837"/>
<dbReference type="Proteomes" id="UP000694580">
    <property type="component" value="Chromosome 9"/>
</dbReference>
<dbReference type="GO" id="GO:0005634">
    <property type="term" value="C:nucleus"/>
    <property type="evidence" value="ECO:0007669"/>
    <property type="project" value="UniProtKB-SubCell"/>
</dbReference>
<evidence type="ECO:0000313" key="8">
    <source>
        <dbReference type="Proteomes" id="UP000694580"/>
    </source>
</evidence>
<keyword evidence="3" id="KW-0808">Transferase</keyword>
<evidence type="ECO:0000256" key="1">
    <source>
        <dbReference type="ARBA" id="ARBA00004123"/>
    </source>
</evidence>
<evidence type="ECO:0000313" key="7">
    <source>
        <dbReference type="Ensembl" id="ENSDCDP00010014690.1"/>
    </source>
</evidence>
<comment type="subcellular location">
    <subcellularLocation>
        <location evidence="1">Nucleus</location>
    </subcellularLocation>
</comment>
<dbReference type="PANTHER" id="PTHR14453:SF70">
    <property type="entry name" value="PROTEIN MONO-ADP-RIBOSYLTRANSFERASE PARP9"/>
    <property type="match status" value="1"/>
</dbReference>
<evidence type="ECO:0000256" key="4">
    <source>
        <dbReference type="ARBA" id="ARBA00023027"/>
    </source>
</evidence>
<feature type="domain" description="Macro" evidence="6">
    <location>
        <begin position="59"/>
        <end position="247"/>
    </location>
</feature>
<dbReference type="Gene3D" id="3.40.220.10">
    <property type="entry name" value="Leucine Aminopeptidase, subunit E, domain 1"/>
    <property type="match status" value="1"/>
</dbReference>
<dbReference type="SMART" id="SM00506">
    <property type="entry name" value="A1pp"/>
    <property type="match status" value="1"/>
</dbReference>
<organism evidence="7 8">
    <name type="scientific">Denticeps clupeoides</name>
    <name type="common">denticle herring</name>
    <dbReference type="NCBI Taxonomy" id="299321"/>
    <lineage>
        <taxon>Eukaryota</taxon>
        <taxon>Metazoa</taxon>
        <taxon>Chordata</taxon>
        <taxon>Craniata</taxon>
        <taxon>Vertebrata</taxon>
        <taxon>Euteleostomi</taxon>
        <taxon>Actinopterygii</taxon>
        <taxon>Neopterygii</taxon>
        <taxon>Teleostei</taxon>
        <taxon>Clupei</taxon>
        <taxon>Clupeiformes</taxon>
        <taxon>Denticipitoidei</taxon>
        <taxon>Denticipitidae</taxon>
        <taxon>Denticeps</taxon>
    </lineage>
</organism>
<dbReference type="GO" id="GO:0044389">
    <property type="term" value="F:ubiquitin-like protein ligase binding"/>
    <property type="evidence" value="ECO:0007669"/>
    <property type="project" value="TreeGrafter"/>
</dbReference>
<dbReference type="Pfam" id="PF01661">
    <property type="entry name" value="Macro"/>
    <property type="match status" value="1"/>
</dbReference>
<name>A0AAY4B1V5_9TELE</name>
<dbReference type="GO" id="GO:0005737">
    <property type="term" value="C:cytoplasm"/>
    <property type="evidence" value="ECO:0007669"/>
    <property type="project" value="TreeGrafter"/>
</dbReference>
<dbReference type="GO" id="GO:0003714">
    <property type="term" value="F:transcription corepressor activity"/>
    <property type="evidence" value="ECO:0007669"/>
    <property type="project" value="TreeGrafter"/>
</dbReference>
<evidence type="ECO:0000256" key="3">
    <source>
        <dbReference type="ARBA" id="ARBA00022679"/>
    </source>
</evidence>
<evidence type="ECO:0000256" key="5">
    <source>
        <dbReference type="ARBA" id="ARBA00023242"/>
    </source>
</evidence>
<keyword evidence="2" id="KW-0328">Glycosyltransferase</keyword>
<keyword evidence="4" id="KW-0520">NAD</keyword>